<feature type="compositionally biased region" description="Low complexity" evidence="1">
    <location>
        <begin position="77"/>
        <end position="98"/>
    </location>
</feature>
<organism evidence="3 4">
    <name type="scientific">Angustibacter aerolatus</name>
    <dbReference type="NCBI Taxonomy" id="1162965"/>
    <lineage>
        <taxon>Bacteria</taxon>
        <taxon>Bacillati</taxon>
        <taxon>Actinomycetota</taxon>
        <taxon>Actinomycetes</taxon>
        <taxon>Kineosporiales</taxon>
        <taxon>Kineosporiaceae</taxon>
    </lineage>
</organism>
<dbReference type="PROSITE" id="PS51257">
    <property type="entry name" value="PROKAR_LIPOPROTEIN"/>
    <property type="match status" value="1"/>
</dbReference>
<feature type="region of interest" description="Disordered" evidence="1">
    <location>
        <begin position="77"/>
        <end position="120"/>
    </location>
</feature>
<accession>A0ABQ6JF58</accession>
<proteinExistence type="predicted"/>
<dbReference type="EMBL" id="BSUZ01000001">
    <property type="protein sequence ID" value="GMA85532.1"/>
    <property type="molecule type" value="Genomic_DNA"/>
</dbReference>
<protein>
    <recommendedName>
        <fullName evidence="5">Lipoprotein</fullName>
    </recommendedName>
</protein>
<feature type="chain" id="PRO_5046580324" description="Lipoprotein" evidence="2">
    <location>
        <begin position="24"/>
        <end position="163"/>
    </location>
</feature>
<name>A0ABQ6JF58_9ACTN</name>
<dbReference type="PROSITE" id="PS51318">
    <property type="entry name" value="TAT"/>
    <property type="match status" value="1"/>
</dbReference>
<evidence type="ECO:0000256" key="2">
    <source>
        <dbReference type="SAM" id="SignalP"/>
    </source>
</evidence>
<evidence type="ECO:0008006" key="5">
    <source>
        <dbReference type="Google" id="ProtNLM"/>
    </source>
</evidence>
<evidence type="ECO:0000313" key="3">
    <source>
        <dbReference type="EMBL" id="GMA85532.1"/>
    </source>
</evidence>
<dbReference type="Proteomes" id="UP001157017">
    <property type="component" value="Unassembled WGS sequence"/>
</dbReference>
<comment type="caution">
    <text evidence="3">The sequence shown here is derived from an EMBL/GenBank/DDBJ whole genome shotgun (WGS) entry which is preliminary data.</text>
</comment>
<keyword evidence="2" id="KW-0732">Signal</keyword>
<reference evidence="4" key="1">
    <citation type="journal article" date="2019" name="Int. J. Syst. Evol. Microbiol.">
        <title>The Global Catalogue of Microorganisms (GCM) 10K type strain sequencing project: providing services to taxonomists for standard genome sequencing and annotation.</title>
        <authorList>
            <consortium name="The Broad Institute Genomics Platform"/>
            <consortium name="The Broad Institute Genome Sequencing Center for Infectious Disease"/>
            <person name="Wu L."/>
            <person name="Ma J."/>
        </authorList>
    </citation>
    <scope>NUCLEOTIDE SEQUENCE [LARGE SCALE GENOMIC DNA]</scope>
    <source>
        <strain evidence="4">NBRC 108730</strain>
    </source>
</reference>
<evidence type="ECO:0000313" key="4">
    <source>
        <dbReference type="Proteomes" id="UP001157017"/>
    </source>
</evidence>
<gene>
    <name evidence="3" type="ORF">GCM10025868_07820</name>
</gene>
<evidence type="ECO:0000256" key="1">
    <source>
        <dbReference type="SAM" id="MobiDB-lite"/>
    </source>
</evidence>
<sequence>MPPTRRRTVLGLGASAVAAGALAGCGVRVGQPVTPAQQTASADQQARDRLGALLAALARLDVDGRRERPRERRAVLRRLGAQQSAQARALSAAPATAPRPRRRRARPPPPPPRRPSLRRDVRRARATLLAALPTVSGPVARLLASCAAGLALHDRALGDLGAS</sequence>
<feature type="signal peptide" evidence="2">
    <location>
        <begin position="1"/>
        <end position="23"/>
    </location>
</feature>
<keyword evidence="4" id="KW-1185">Reference proteome</keyword>
<dbReference type="InterPro" id="IPR006311">
    <property type="entry name" value="TAT_signal"/>
</dbReference>